<evidence type="ECO:0000313" key="2">
    <source>
        <dbReference type="Proteomes" id="UP000092124"/>
    </source>
</evidence>
<name>A0A1A6HJJ9_NEOLE</name>
<gene>
    <name evidence="1" type="ORF">A6R68_18859</name>
</gene>
<keyword evidence="2" id="KW-1185">Reference proteome</keyword>
<sequence>MPLPMELCCQASRYDDGLEDPAPMIPSPLNMSSIPWKPEIPECTYQHFIKQRKEKPVVTTLHRAEPV</sequence>
<accession>A0A1A6HJJ9</accession>
<dbReference type="STRING" id="56216.A0A1A6HJJ9"/>
<dbReference type="Pfam" id="PF15302">
    <property type="entry name" value="P33MONOX"/>
    <property type="match status" value="1"/>
</dbReference>
<protein>
    <submittedName>
        <fullName evidence="1">Uncharacterized protein</fullName>
    </submittedName>
</protein>
<organism evidence="1 2">
    <name type="scientific">Neotoma lepida</name>
    <name type="common">Desert woodrat</name>
    <dbReference type="NCBI Taxonomy" id="56216"/>
    <lineage>
        <taxon>Eukaryota</taxon>
        <taxon>Metazoa</taxon>
        <taxon>Chordata</taxon>
        <taxon>Craniata</taxon>
        <taxon>Vertebrata</taxon>
        <taxon>Euteleostomi</taxon>
        <taxon>Mammalia</taxon>
        <taxon>Eutheria</taxon>
        <taxon>Euarchontoglires</taxon>
        <taxon>Glires</taxon>
        <taxon>Rodentia</taxon>
        <taxon>Myomorpha</taxon>
        <taxon>Muroidea</taxon>
        <taxon>Cricetidae</taxon>
        <taxon>Neotominae</taxon>
        <taxon>Neotoma</taxon>
    </lineage>
</organism>
<dbReference type="InterPro" id="IPR026759">
    <property type="entry name" value="P33MONOX"/>
</dbReference>
<dbReference type="Proteomes" id="UP000092124">
    <property type="component" value="Unassembled WGS sequence"/>
</dbReference>
<evidence type="ECO:0000313" key="1">
    <source>
        <dbReference type="EMBL" id="OBS78748.1"/>
    </source>
</evidence>
<reference evidence="1 2" key="1">
    <citation type="submission" date="2016-06" db="EMBL/GenBank/DDBJ databases">
        <title>The Draft Genome Sequence and Annotation of the Desert Woodrat Neotoma lepida.</title>
        <authorList>
            <person name="Campbell M."/>
            <person name="Oakeson K.F."/>
            <person name="Yandell M."/>
            <person name="Halpert J.R."/>
            <person name="Dearing D."/>
        </authorList>
    </citation>
    <scope>NUCLEOTIDE SEQUENCE [LARGE SCALE GENOMIC DNA]</scope>
    <source>
        <strain evidence="1">417</strain>
        <tissue evidence="1">Liver</tissue>
    </source>
</reference>
<dbReference type="AlphaFoldDB" id="A0A1A6HJJ9"/>
<proteinExistence type="predicted"/>
<comment type="caution">
    <text evidence="1">The sequence shown here is derived from an EMBL/GenBank/DDBJ whole genome shotgun (WGS) entry which is preliminary data.</text>
</comment>
<dbReference type="EMBL" id="LZPO01027389">
    <property type="protein sequence ID" value="OBS78748.1"/>
    <property type="molecule type" value="Genomic_DNA"/>
</dbReference>